<dbReference type="InParanoid" id="C7Q4D8"/>
<comment type="similarity">
    <text evidence="1">Belongs to the LysR transcriptional regulatory family.</text>
</comment>
<dbReference type="HOGENOM" id="CLU_039613_6_4_11"/>
<keyword evidence="4" id="KW-0804">Transcription</keyword>
<dbReference type="PANTHER" id="PTHR30346:SF0">
    <property type="entry name" value="HCA OPERON TRANSCRIPTIONAL ACTIVATOR HCAR"/>
    <property type="match status" value="1"/>
</dbReference>
<dbReference type="CDD" id="cd08414">
    <property type="entry name" value="PBP2_LTTR_aromatics_like"/>
    <property type="match status" value="1"/>
</dbReference>
<dbReference type="GO" id="GO:0003700">
    <property type="term" value="F:DNA-binding transcription factor activity"/>
    <property type="evidence" value="ECO:0007669"/>
    <property type="project" value="InterPro"/>
</dbReference>
<sequence>MAIDIRLMRYVVAVAEEGGFQRAAKRLLVAQPSLSRQIRDLERELGVTLFERKPAVRPTDAGCVFVESARTVLAETDRLIERTMLAGRGELGTVRVGYIHSAVLDTVPRVVAAMAERHPGVTVDLRENWTPDLDTALLAGEYDLVLSRDMPPRPEYQRETLRPEGLVAVVGESHPLAGREAVALREFAGQRFCHPQHNLAPGRHAYMINALRQSGETFEYRESPVHGLSHLDLADGHSFALVPDSAVGRVPVGTATIVITDDLPRLTLEMVWRRDAVSAALGVLVSTARELARREGWFVS</sequence>
<dbReference type="SUPFAM" id="SSF53850">
    <property type="entry name" value="Periplasmic binding protein-like II"/>
    <property type="match status" value="1"/>
</dbReference>
<evidence type="ECO:0000256" key="4">
    <source>
        <dbReference type="ARBA" id="ARBA00023163"/>
    </source>
</evidence>
<evidence type="ECO:0000313" key="7">
    <source>
        <dbReference type="Proteomes" id="UP000000851"/>
    </source>
</evidence>
<dbReference type="STRING" id="479433.Caci_1072"/>
<dbReference type="SUPFAM" id="SSF46785">
    <property type="entry name" value="Winged helix' DNA-binding domain"/>
    <property type="match status" value="1"/>
</dbReference>
<evidence type="ECO:0000256" key="2">
    <source>
        <dbReference type="ARBA" id="ARBA00023015"/>
    </source>
</evidence>
<dbReference type="InterPro" id="IPR036388">
    <property type="entry name" value="WH-like_DNA-bd_sf"/>
</dbReference>
<keyword evidence="2" id="KW-0805">Transcription regulation</keyword>
<dbReference type="PROSITE" id="PS50931">
    <property type="entry name" value="HTH_LYSR"/>
    <property type="match status" value="1"/>
</dbReference>
<evidence type="ECO:0000313" key="6">
    <source>
        <dbReference type="EMBL" id="ACU69998.1"/>
    </source>
</evidence>
<dbReference type="Pfam" id="PF00126">
    <property type="entry name" value="HTH_1"/>
    <property type="match status" value="1"/>
</dbReference>
<dbReference type="FunFam" id="1.10.10.10:FF:000001">
    <property type="entry name" value="LysR family transcriptional regulator"/>
    <property type="match status" value="1"/>
</dbReference>
<dbReference type="PANTHER" id="PTHR30346">
    <property type="entry name" value="TRANSCRIPTIONAL DUAL REGULATOR HCAR-RELATED"/>
    <property type="match status" value="1"/>
</dbReference>
<dbReference type="PRINTS" id="PR00039">
    <property type="entry name" value="HTHLYSR"/>
</dbReference>
<dbReference type="eggNOG" id="COG0583">
    <property type="taxonomic scope" value="Bacteria"/>
</dbReference>
<protein>
    <submittedName>
        <fullName evidence="6">Transcriptional regulator, LysR family</fullName>
    </submittedName>
</protein>
<dbReference type="EMBL" id="CP001700">
    <property type="protein sequence ID" value="ACU69998.1"/>
    <property type="molecule type" value="Genomic_DNA"/>
</dbReference>
<keyword evidence="7" id="KW-1185">Reference proteome</keyword>
<dbReference type="InterPro" id="IPR005119">
    <property type="entry name" value="LysR_subst-bd"/>
</dbReference>
<evidence type="ECO:0000256" key="3">
    <source>
        <dbReference type="ARBA" id="ARBA00023125"/>
    </source>
</evidence>
<evidence type="ECO:0000256" key="1">
    <source>
        <dbReference type="ARBA" id="ARBA00009437"/>
    </source>
</evidence>
<organism evidence="6 7">
    <name type="scientific">Catenulispora acidiphila (strain DSM 44928 / JCM 14897 / NBRC 102108 / NRRL B-24433 / ID139908)</name>
    <dbReference type="NCBI Taxonomy" id="479433"/>
    <lineage>
        <taxon>Bacteria</taxon>
        <taxon>Bacillati</taxon>
        <taxon>Actinomycetota</taxon>
        <taxon>Actinomycetes</taxon>
        <taxon>Catenulisporales</taxon>
        <taxon>Catenulisporaceae</taxon>
        <taxon>Catenulispora</taxon>
    </lineage>
</organism>
<dbReference type="RefSeq" id="WP_012785292.1">
    <property type="nucleotide sequence ID" value="NC_013131.1"/>
</dbReference>
<dbReference type="Gene3D" id="3.40.190.10">
    <property type="entry name" value="Periplasmic binding protein-like II"/>
    <property type="match status" value="2"/>
</dbReference>
<gene>
    <name evidence="6" type="ordered locus">Caci_1072</name>
</gene>
<evidence type="ECO:0000259" key="5">
    <source>
        <dbReference type="PROSITE" id="PS50931"/>
    </source>
</evidence>
<dbReference type="Gene3D" id="1.10.10.10">
    <property type="entry name" value="Winged helix-like DNA-binding domain superfamily/Winged helix DNA-binding domain"/>
    <property type="match status" value="1"/>
</dbReference>
<reference evidence="6 7" key="1">
    <citation type="journal article" date="2009" name="Stand. Genomic Sci.">
        <title>Complete genome sequence of Catenulispora acidiphila type strain (ID 139908).</title>
        <authorList>
            <person name="Copeland A."/>
            <person name="Lapidus A."/>
            <person name="Glavina Del Rio T."/>
            <person name="Nolan M."/>
            <person name="Lucas S."/>
            <person name="Chen F."/>
            <person name="Tice H."/>
            <person name="Cheng J.F."/>
            <person name="Bruce D."/>
            <person name="Goodwin L."/>
            <person name="Pitluck S."/>
            <person name="Mikhailova N."/>
            <person name="Pati A."/>
            <person name="Ivanova N."/>
            <person name="Mavromatis K."/>
            <person name="Chen A."/>
            <person name="Palaniappan K."/>
            <person name="Chain P."/>
            <person name="Land M."/>
            <person name="Hauser L."/>
            <person name="Chang Y.J."/>
            <person name="Jeffries C.D."/>
            <person name="Chertkov O."/>
            <person name="Brettin T."/>
            <person name="Detter J.C."/>
            <person name="Han C."/>
            <person name="Ali Z."/>
            <person name="Tindall B.J."/>
            <person name="Goker M."/>
            <person name="Bristow J."/>
            <person name="Eisen J.A."/>
            <person name="Markowitz V."/>
            <person name="Hugenholtz P."/>
            <person name="Kyrpides N.C."/>
            <person name="Klenk H.P."/>
        </authorList>
    </citation>
    <scope>NUCLEOTIDE SEQUENCE [LARGE SCALE GENOMIC DNA]</scope>
    <source>
        <strain evidence="7">DSM 44928 / JCM 14897 / NBRC 102108 / NRRL B-24433 / ID139908</strain>
    </source>
</reference>
<feature type="domain" description="HTH lysR-type" evidence="5">
    <location>
        <begin position="3"/>
        <end position="59"/>
    </location>
</feature>
<dbReference type="InterPro" id="IPR036390">
    <property type="entry name" value="WH_DNA-bd_sf"/>
</dbReference>
<dbReference type="Proteomes" id="UP000000851">
    <property type="component" value="Chromosome"/>
</dbReference>
<dbReference type="KEGG" id="cai:Caci_1072"/>
<name>C7Q4D8_CATAD</name>
<dbReference type="GO" id="GO:0032993">
    <property type="term" value="C:protein-DNA complex"/>
    <property type="evidence" value="ECO:0007669"/>
    <property type="project" value="TreeGrafter"/>
</dbReference>
<dbReference type="Pfam" id="PF03466">
    <property type="entry name" value="LysR_substrate"/>
    <property type="match status" value="1"/>
</dbReference>
<dbReference type="InterPro" id="IPR000847">
    <property type="entry name" value="LysR_HTH_N"/>
</dbReference>
<dbReference type="GO" id="GO:0003677">
    <property type="term" value="F:DNA binding"/>
    <property type="evidence" value="ECO:0007669"/>
    <property type="project" value="UniProtKB-KW"/>
</dbReference>
<dbReference type="AlphaFoldDB" id="C7Q4D8"/>
<accession>C7Q4D8</accession>
<proteinExistence type="inferred from homology"/>
<keyword evidence="3" id="KW-0238">DNA-binding</keyword>